<feature type="chain" id="PRO_5003456791" description="WAP domain-containing protein" evidence="1">
    <location>
        <begin position="17"/>
        <end position="63"/>
    </location>
</feature>
<keyword evidence="1" id="KW-0732">Signal</keyword>
<dbReference type="GO" id="GO:0005576">
    <property type="term" value="C:extracellular region"/>
    <property type="evidence" value="ECO:0007669"/>
    <property type="project" value="InterPro"/>
</dbReference>
<dbReference type="Proteomes" id="UP000007646">
    <property type="component" value="Unassembled WGS sequence"/>
</dbReference>
<organism evidence="3 4">
    <name type="scientific">Loxodonta africana</name>
    <name type="common">African elephant</name>
    <dbReference type="NCBI Taxonomy" id="9785"/>
    <lineage>
        <taxon>Eukaryota</taxon>
        <taxon>Metazoa</taxon>
        <taxon>Chordata</taxon>
        <taxon>Craniata</taxon>
        <taxon>Vertebrata</taxon>
        <taxon>Euteleostomi</taxon>
        <taxon>Mammalia</taxon>
        <taxon>Eutheria</taxon>
        <taxon>Afrotheria</taxon>
        <taxon>Proboscidea</taxon>
        <taxon>Elephantidae</taxon>
        <taxon>Loxodonta</taxon>
    </lineage>
</organism>
<evidence type="ECO:0000313" key="3">
    <source>
        <dbReference type="Ensembl" id="ENSLAFP00000028688.1"/>
    </source>
</evidence>
<feature type="domain" description="WAP" evidence="2">
    <location>
        <begin position="32"/>
        <end position="63"/>
    </location>
</feature>
<dbReference type="Pfam" id="PF00095">
    <property type="entry name" value="WAP"/>
    <property type="match status" value="1"/>
</dbReference>
<accession>G3ULH9</accession>
<reference evidence="3 4" key="1">
    <citation type="submission" date="2009-06" db="EMBL/GenBank/DDBJ databases">
        <title>The Genome Sequence of Loxodonta africana (African elephant).</title>
        <authorList>
            <person name="Di Palma F."/>
            <person name="Heiman D."/>
            <person name="Young S."/>
            <person name="Johnson J."/>
            <person name="Lander E.S."/>
            <person name="Lindblad-Toh K."/>
        </authorList>
    </citation>
    <scope>NUCLEOTIDE SEQUENCE [LARGE SCALE GENOMIC DNA]</scope>
    <source>
        <strain evidence="3 4">Isolate ISIS603380</strain>
    </source>
</reference>
<dbReference type="Ensembl" id="ENSLAFT00000032039.1">
    <property type="protein sequence ID" value="ENSLAFP00000028688.1"/>
    <property type="gene ID" value="ENSLAFG00000026430.1"/>
</dbReference>
<evidence type="ECO:0000259" key="2">
    <source>
        <dbReference type="Pfam" id="PF00095"/>
    </source>
</evidence>
<dbReference type="GO" id="GO:0030414">
    <property type="term" value="F:peptidase inhibitor activity"/>
    <property type="evidence" value="ECO:0007669"/>
    <property type="project" value="InterPro"/>
</dbReference>
<sequence>MKTGMILVLVIFSTLGMEMACLQAAKRPLYLSGICLNGCSGDESCPRRMKSCSNGRGQVCETP</sequence>
<evidence type="ECO:0000313" key="4">
    <source>
        <dbReference type="Proteomes" id="UP000007646"/>
    </source>
</evidence>
<name>G3ULH9_LOXAF</name>
<dbReference type="InterPro" id="IPR008197">
    <property type="entry name" value="WAP_dom"/>
</dbReference>
<keyword evidence="4" id="KW-1185">Reference proteome</keyword>
<protein>
    <recommendedName>
        <fullName evidence="2">WAP domain-containing protein</fullName>
    </recommendedName>
</protein>
<proteinExistence type="predicted"/>
<dbReference type="AlphaFoldDB" id="G3ULH9"/>
<reference evidence="3" key="2">
    <citation type="submission" date="2025-08" db="UniProtKB">
        <authorList>
            <consortium name="Ensembl"/>
        </authorList>
    </citation>
    <scope>IDENTIFICATION</scope>
    <source>
        <strain evidence="3">Isolate ISIS603380</strain>
    </source>
</reference>
<dbReference type="GeneTree" id="ENSGT00530000064879"/>
<dbReference type="SUPFAM" id="SSF57256">
    <property type="entry name" value="Elafin-like"/>
    <property type="match status" value="1"/>
</dbReference>
<dbReference type="InterPro" id="IPR036645">
    <property type="entry name" value="Elafin-like_sf"/>
</dbReference>
<evidence type="ECO:0000256" key="1">
    <source>
        <dbReference type="SAM" id="SignalP"/>
    </source>
</evidence>
<reference evidence="3" key="3">
    <citation type="submission" date="2025-09" db="UniProtKB">
        <authorList>
            <consortium name="Ensembl"/>
        </authorList>
    </citation>
    <scope>IDENTIFICATION</scope>
    <source>
        <strain evidence="3">Isolate ISIS603380</strain>
    </source>
</reference>
<dbReference type="Gene3D" id="4.10.75.10">
    <property type="entry name" value="Elafin-like"/>
    <property type="match status" value="1"/>
</dbReference>
<feature type="signal peptide" evidence="1">
    <location>
        <begin position="1"/>
        <end position="16"/>
    </location>
</feature>